<dbReference type="Proteomes" id="UP001143548">
    <property type="component" value="Unassembled WGS sequence"/>
</dbReference>
<name>A0A9W5YJE7_9EURO</name>
<organism evidence="1 2">
    <name type="scientific">Aspergillus brasiliensis</name>
    <dbReference type="NCBI Taxonomy" id="319629"/>
    <lineage>
        <taxon>Eukaryota</taxon>
        <taxon>Fungi</taxon>
        <taxon>Dikarya</taxon>
        <taxon>Ascomycota</taxon>
        <taxon>Pezizomycotina</taxon>
        <taxon>Eurotiomycetes</taxon>
        <taxon>Eurotiomycetidae</taxon>
        <taxon>Eurotiales</taxon>
        <taxon>Aspergillaceae</taxon>
        <taxon>Aspergillus</taxon>
        <taxon>Aspergillus subgen. Circumdati</taxon>
    </lineage>
</organism>
<sequence length="200" mass="22530">MPTKALLSLTNTNLIHQGTVDRGFLYSCLPPVHAALILLDHFIHSMQLNFGVLHTPSTRTLMEESHSRMQSYGSCQWMRPCFYCSVSSPTLLLSGPRSFCRTCEPSLPKPKKPMQRTVDWQPTYKNRISSPSFMALAAVTLLTHLYTNADGLPNSVCLLRARGLLMARAMRIHCLDSPRAREQRRLNGAMKLRLKCSADI</sequence>
<evidence type="ECO:0000313" key="2">
    <source>
        <dbReference type="Proteomes" id="UP001143548"/>
    </source>
</evidence>
<accession>A0A9W5YJE7</accession>
<evidence type="ECO:0008006" key="3">
    <source>
        <dbReference type="Google" id="ProtNLM"/>
    </source>
</evidence>
<proteinExistence type="predicted"/>
<dbReference type="AlphaFoldDB" id="A0A9W5YJE7"/>
<evidence type="ECO:0000313" key="1">
    <source>
        <dbReference type="EMBL" id="GKZ17381.1"/>
    </source>
</evidence>
<dbReference type="EMBL" id="BROQ01000005">
    <property type="protein sequence ID" value="GKZ17381.1"/>
    <property type="molecule type" value="Genomic_DNA"/>
</dbReference>
<reference evidence="1" key="1">
    <citation type="submission" date="2022-07" db="EMBL/GenBank/DDBJ databases">
        <title>Taxonomy of Aspergillus series Nigri: significant species reduction supported by multi-species coalescent approaches.</title>
        <authorList>
            <person name="Bian C."/>
            <person name="Kusuya Y."/>
            <person name="Sklenar F."/>
            <person name="D'hooge E."/>
            <person name="Yaguchi T."/>
            <person name="Takahashi H."/>
            <person name="Hubka V."/>
        </authorList>
    </citation>
    <scope>NUCLEOTIDE SEQUENCE</scope>
    <source>
        <strain evidence="1">CBS 733.88</strain>
    </source>
</reference>
<protein>
    <recommendedName>
        <fullName evidence="3">Transcription factor domain-containing protein</fullName>
    </recommendedName>
</protein>
<gene>
    <name evidence="1" type="ORF">AbraCBS73388_008304</name>
</gene>
<comment type="caution">
    <text evidence="1">The sequence shown here is derived from an EMBL/GenBank/DDBJ whole genome shotgun (WGS) entry which is preliminary data.</text>
</comment>